<dbReference type="EMBL" id="GIKN01007480">
    <property type="protein sequence ID" value="NIE49753.1"/>
    <property type="molecule type" value="Transcribed_RNA"/>
</dbReference>
<proteinExistence type="predicted"/>
<name>A0A6G5AHL1_RHIMP</name>
<dbReference type="AlphaFoldDB" id="A0A6G5AHL1"/>
<protein>
    <submittedName>
        <fullName evidence="1">Uncharacterized protein</fullName>
    </submittedName>
</protein>
<organism evidence="1">
    <name type="scientific">Rhipicephalus microplus</name>
    <name type="common">Cattle tick</name>
    <name type="synonym">Boophilus microplus</name>
    <dbReference type="NCBI Taxonomy" id="6941"/>
    <lineage>
        <taxon>Eukaryota</taxon>
        <taxon>Metazoa</taxon>
        <taxon>Ecdysozoa</taxon>
        <taxon>Arthropoda</taxon>
        <taxon>Chelicerata</taxon>
        <taxon>Arachnida</taxon>
        <taxon>Acari</taxon>
        <taxon>Parasitiformes</taxon>
        <taxon>Ixodida</taxon>
        <taxon>Ixodoidea</taxon>
        <taxon>Ixodidae</taxon>
        <taxon>Rhipicephalinae</taxon>
        <taxon>Rhipicephalus</taxon>
        <taxon>Boophilus</taxon>
    </lineage>
</organism>
<accession>A0A6G5AHL1</accession>
<evidence type="ECO:0000313" key="1">
    <source>
        <dbReference type="EMBL" id="NIE49753.1"/>
    </source>
</evidence>
<reference evidence="1" key="1">
    <citation type="submission" date="2020-03" db="EMBL/GenBank/DDBJ databases">
        <title>A transcriptome and proteome of the tick Rhipicephalus microplus shaped by the genetic composition of its hosts and developmental stage.</title>
        <authorList>
            <person name="Garcia G.R."/>
            <person name="Ribeiro J.M.C."/>
            <person name="Maruyama S.R."/>
            <person name="Gardinasse L.G."/>
            <person name="Nelson K."/>
            <person name="Ferreira B.R."/>
            <person name="Andrade T.G."/>
            <person name="Santos I.K.F.M."/>
        </authorList>
    </citation>
    <scope>NUCLEOTIDE SEQUENCE</scope>
    <source>
        <strain evidence="1">NSGR</strain>
        <tissue evidence="1">Salivary glands</tissue>
    </source>
</reference>
<sequence length="118" mass="13346">MKSIYLGIFKSNQIKAKNELRCVTKCNCSSYVELCGQCFLSSLIICHFHILLGTVIHIMPGSSVFGTLSLETTFGRPFYENYWHKGLKAQAESMSNSLTRSLQSEKLCDELCFDFNSL</sequence>